<dbReference type="EMBL" id="JAHXZI010000040">
    <property type="protein sequence ID" value="MBW6440211.1"/>
    <property type="molecule type" value="Genomic_DNA"/>
</dbReference>
<organism evidence="2 3">
    <name type="scientific">Actinoplanes hulinensis</name>
    <dbReference type="NCBI Taxonomy" id="1144547"/>
    <lineage>
        <taxon>Bacteria</taxon>
        <taxon>Bacillati</taxon>
        <taxon>Actinomycetota</taxon>
        <taxon>Actinomycetes</taxon>
        <taxon>Micromonosporales</taxon>
        <taxon>Micromonosporaceae</taxon>
        <taxon>Actinoplanes</taxon>
    </lineage>
</organism>
<evidence type="ECO:0000256" key="1">
    <source>
        <dbReference type="SAM" id="Phobius"/>
    </source>
</evidence>
<feature type="transmembrane region" description="Helical" evidence="1">
    <location>
        <begin position="164"/>
        <end position="186"/>
    </location>
</feature>
<name>A0ABS7BH53_9ACTN</name>
<protein>
    <submittedName>
        <fullName evidence="2">Uncharacterized protein</fullName>
    </submittedName>
</protein>
<keyword evidence="1" id="KW-0472">Membrane</keyword>
<keyword evidence="1" id="KW-1133">Transmembrane helix</keyword>
<keyword evidence="1" id="KW-0812">Transmembrane</keyword>
<evidence type="ECO:0000313" key="2">
    <source>
        <dbReference type="EMBL" id="MBW6440211.1"/>
    </source>
</evidence>
<dbReference type="Proteomes" id="UP001519863">
    <property type="component" value="Unassembled WGS sequence"/>
</dbReference>
<feature type="transmembrane region" description="Helical" evidence="1">
    <location>
        <begin position="29"/>
        <end position="46"/>
    </location>
</feature>
<sequence length="251" mass="25009">MLIPLLLAPAVMAAATLMERRLGPSAAGWAGALPVAFAVAVIAVAADAGPATAAAMAFSAAVHVPAQVALGTVFAHVLHRHGLLRGAVAGAFTYLAVALIVERVPPMLAVIVAVVVLWWGPRAMPSVPLRPASDRHWSVTVLTCAGAAAIVAAAVLSSRLAGPGLAGAVAAFPTMCTMLTVVAVTRDGAAAGVHTLAGLVRSLPCYLAFCFTVAFAAPAAGLASVGLGLVACLAAAALTWRRVPLVLQPAA</sequence>
<dbReference type="RefSeq" id="WP_220149327.1">
    <property type="nucleotide sequence ID" value="NZ_JAHXZI010000040.1"/>
</dbReference>
<accession>A0ABS7BH53</accession>
<comment type="caution">
    <text evidence="2">The sequence shown here is derived from an EMBL/GenBank/DDBJ whole genome shotgun (WGS) entry which is preliminary data.</text>
</comment>
<gene>
    <name evidence="2" type="ORF">KZ829_41450</name>
</gene>
<feature type="transmembrane region" description="Helical" evidence="1">
    <location>
        <begin position="206"/>
        <end position="238"/>
    </location>
</feature>
<reference evidence="2 3" key="1">
    <citation type="journal article" date="2013" name="Antonie Van Leeuwenhoek">
        <title>Actinoplanes hulinensis sp. nov., a novel actinomycete isolated from soybean root (Glycine max (L.) Merr).</title>
        <authorList>
            <person name="Shen Y."/>
            <person name="Liu C."/>
            <person name="Wang X."/>
            <person name="Zhao J."/>
            <person name="Jia F."/>
            <person name="Zhang Y."/>
            <person name="Wang L."/>
            <person name="Yang D."/>
            <person name="Xiang W."/>
        </authorList>
    </citation>
    <scope>NUCLEOTIDE SEQUENCE [LARGE SCALE GENOMIC DNA]</scope>
    <source>
        <strain evidence="2 3">NEAU-M9</strain>
    </source>
</reference>
<feature type="transmembrane region" description="Helical" evidence="1">
    <location>
        <begin position="108"/>
        <end position="124"/>
    </location>
</feature>
<feature type="transmembrane region" description="Helical" evidence="1">
    <location>
        <begin position="53"/>
        <end position="77"/>
    </location>
</feature>
<proteinExistence type="predicted"/>
<feature type="transmembrane region" description="Helical" evidence="1">
    <location>
        <begin position="136"/>
        <end position="157"/>
    </location>
</feature>
<keyword evidence="3" id="KW-1185">Reference proteome</keyword>
<evidence type="ECO:0000313" key="3">
    <source>
        <dbReference type="Proteomes" id="UP001519863"/>
    </source>
</evidence>